<keyword evidence="3" id="KW-1185">Reference proteome</keyword>
<dbReference type="EMBL" id="BEZZ01073047">
    <property type="protein sequence ID" value="GCC42229.1"/>
    <property type="molecule type" value="Genomic_DNA"/>
</dbReference>
<accession>A0A401THV1</accession>
<dbReference type="Proteomes" id="UP000287033">
    <property type="component" value="Unassembled WGS sequence"/>
</dbReference>
<proteinExistence type="predicted"/>
<evidence type="ECO:0000313" key="3">
    <source>
        <dbReference type="Proteomes" id="UP000287033"/>
    </source>
</evidence>
<name>A0A401THV1_CHIPU</name>
<dbReference type="OrthoDB" id="2161379at2759"/>
<feature type="region of interest" description="Disordered" evidence="1">
    <location>
        <begin position="79"/>
        <end position="103"/>
    </location>
</feature>
<feature type="region of interest" description="Disordered" evidence="1">
    <location>
        <begin position="1"/>
        <end position="65"/>
    </location>
</feature>
<comment type="caution">
    <text evidence="2">The sequence shown here is derived from an EMBL/GenBank/DDBJ whole genome shotgun (WGS) entry which is preliminary data.</text>
</comment>
<gene>
    <name evidence="2" type="ORF">chiPu_0026132</name>
</gene>
<dbReference type="AlphaFoldDB" id="A0A401THV1"/>
<evidence type="ECO:0000256" key="1">
    <source>
        <dbReference type="SAM" id="MobiDB-lite"/>
    </source>
</evidence>
<reference evidence="2 3" key="1">
    <citation type="journal article" date="2018" name="Nat. Ecol. Evol.">
        <title>Shark genomes provide insights into elasmobranch evolution and the origin of vertebrates.</title>
        <authorList>
            <person name="Hara Y"/>
            <person name="Yamaguchi K"/>
            <person name="Onimaru K"/>
            <person name="Kadota M"/>
            <person name="Koyanagi M"/>
            <person name="Keeley SD"/>
            <person name="Tatsumi K"/>
            <person name="Tanaka K"/>
            <person name="Motone F"/>
            <person name="Kageyama Y"/>
            <person name="Nozu R"/>
            <person name="Adachi N"/>
            <person name="Nishimura O"/>
            <person name="Nakagawa R"/>
            <person name="Tanegashima C"/>
            <person name="Kiyatake I"/>
            <person name="Matsumoto R"/>
            <person name="Murakumo K"/>
            <person name="Nishida K"/>
            <person name="Terakita A"/>
            <person name="Kuratani S"/>
            <person name="Sato K"/>
            <person name="Hyodo S Kuraku.S."/>
        </authorList>
    </citation>
    <scope>NUCLEOTIDE SEQUENCE [LARGE SCALE GENOMIC DNA]</scope>
</reference>
<organism evidence="2 3">
    <name type="scientific">Chiloscyllium punctatum</name>
    <name type="common">Brownbanded bambooshark</name>
    <name type="synonym">Hemiscyllium punctatum</name>
    <dbReference type="NCBI Taxonomy" id="137246"/>
    <lineage>
        <taxon>Eukaryota</taxon>
        <taxon>Metazoa</taxon>
        <taxon>Chordata</taxon>
        <taxon>Craniata</taxon>
        <taxon>Vertebrata</taxon>
        <taxon>Chondrichthyes</taxon>
        <taxon>Elasmobranchii</taxon>
        <taxon>Galeomorphii</taxon>
        <taxon>Galeoidea</taxon>
        <taxon>Orectolobiformes</taxon>
        <taxon>Hemiscylliidae</taxon>
        <taxon>Chiloscyllium</taxon>
    </lineage>
</organism>
<protein>
    <submittedName>
        <fullName evidence="2">Uncharacterized protein</fullName>
    </submittedName>
</protein>
<sequence length="127" mass="13471">MSQGTRAPPLVTPNRRGCLPSVFSSPPTPQGACAMTSRPQQRWRRPSRHGRPAGSGAAGTGSFWRSGAARGDCLMELEEEGEAAVSPPARVYLPGQPLGDGEELVHEPGAYRLYQRAQSGKGATTNQ</sequence>
<evidence type="ECO:0000313" key="2">
    <source>
        <dbReference type="EMBL" id="GCC42229.1"/>
    </source>
</evidence>
<feature type="compositionally biased region" description="Basic residues" evidence="1">
    <location>
        <begin position="41"/>
        <end position="51"/>
    </location>
</feature>